<organism evidence="1 2">
    <name type="scientific">Syntrophotalea carbinolica (strain DSM 2380 / NBRC 103641 / GraBd1)</name>
    <name type="common">Pelobacter carbinolicus</name>
    <dbReference type="NCBI Taxonomy" id="338963"/>
    <lineage>
        <taxon>Bacteria</taxon>
        <taxon>Pseudomonadati</taxon>
        <taxon>Thermodesulfobacteriota</taxon>
        <taxon>Desulfuromonadia</taxon>
        <taxon>Desulfuromonadales</taxon>
        <taxon>Syntrophotaleaceae</taxon>
        <taxon>Syntrophotalea</taxon>
    </lineage>
</organism>
<dbReference type="Proteomes" id="UP000002534">
    <property type="component" value="Chromosome"/>
</dbReference>
<evidence type="ECO:0000313" key="2">
    <source>
        <dbReference type="Proteomes" id="UP000002534"/>
    </source>
</evidence>
<keyword evidence="2" id="KW-1185">Reference proteome</keyword>
<sequence length="244" mass="28280">MQELANEYREILKDLDVSFLDPHHPSGRREEGLSGLFLTSIPKQYKAAKNKIMIIGRETAGWNVLNRNIQEEFTTLSSYIEKALTKHREFFEKQLNIRNSRGQTFHNFTRAVAKKCGKEGIIYSNLFCFDWKKGSPIGCPYFETIKKFSEQLVKLQIRFFAPDIIIFANGMDSVPYRREFFPIAGDNKVCHNGRDYSDQGIPNGQLWEFDLFDSIRCFRIHHPSAYAQKAKVARKFLVDLLPSA</sequence>
<accession>Q3A6E2</accession>
<reference evidence="1 2" key="2">
    <citation type="journal article" date="2012" name="BMC Genomics">
        <title>The genome of Pelobacter carbinolicus reveals surprising metabolic capabilities and physiological features.</title>
        <authorList>
            <person name="Aklujkar M."/>
            <person name="Haveman S.A."/>
            <person name="Didonato R.Jr."/>
            <person name="Chertkov O."/>
            <person name="Han C.S."/>
            <person name="Land M.L."/>
            <person name="Brown P."/>
            <person name="Lovley D.R."/>
        </authorList>
    </citation>
    <scope>NUCLEOTIDE SEQUENCE [LARGE SCALE GENOMIC DNA]</scope>
    <source>
        <strain evidence="2">DSM 2380 / NBRC 103641 / GraBd1</strain>
    </source>
</reference>
<name>Q3A6E2_SYNC1</name>
<evidence type="ECO:0000313" key="1">
    <source>
        <dbReference type="EMBL" id="ABA88065.1"/>
    </source>
</evidence>
<dbReference type="OrthoDB" id="6608549at2"/>
<dbReference type="KEGG" id="pca:Pcar_0808"/>
<dbReference type="AlphaFoldDB" id="Q3A6E2"/>
<dbReference type="STRING" id="338963.Pcar_0808"/>
<dbReference type="HOGENOM" id="CLU_1127722_0_0_7"/>
<reference evidence="2" key="1">
    <citation type="submission" date="2005-10" db="EMBL/GenBank/DDBJ databases">
        <title>Complete sequence of Pelobacter carbinolicus DSM 2380.</title>
        <authorList>
            <person name="Copeland A."/>
            <person name="Lucas S."/>
            <person name="Lapidus A."/>
            <person name="Barry K."/>
            <person name="Detter J.C."/>
            <person name="Glavina T."/>
            <person name="Hammon N."/>
            <person name="Israni S."/>
            <person name="Pitluck S."/>
            <person name="Chertkov O."/>
            <person name="Schmutz J."/>
            <person name="Larimer F."/>
            <person name="Land M."/>
            <person name="Kyrpides N."/>
            <person name="Ivanova N."/>
            <person name="Richardson P."/>
        </authorList>
    </citation>
    <scope>NUCLEOTIDE SEQUENCE [LARGE SCALE GENOMIC DNA]</scope>
    <source>
        <strain evidence="2">DSM 2380 / NBRC 103641 / GraBd1</strain>
    </source>
</reference>
<dbReference type="RefSeq" id="WP_011340519.1">
    <property type="nucleotide sequence ID" value="NC_007498.2"/>
</dbReference>
<gene>
    <name evidence="1" type="ordered locus">Pcar_0808</name>
</gene>
<proteinExistence type="predicted"/>
<dbReference type="EMBL" id="CP000142">
    <property type="protein sequence ID" value="ABA88065.1"/>
    <property type="molecule type" value="Genomic_DNA"/>
</dbReference>
<evidence type="ECO:0008006" key="3">
    <source>
        <dbReference type="Google" id="ProtNLM"/>
    </source>
</evidence>
<protein>
    <recommendedName>
        <fullName evidence="3">Uracil-DNA glycosylase-like domain-containing protein</fullName>
    </recommendedName>
</protein>
<dbReference type="eggNOG" id="ENOG5032S55">
    <property type="taxonomic scope" value="Bacteria"/>
</dbReference>